<comment type="similarity">
    <text evidence="1">Belongs to the ABC transporter superfamily.</text>
</comment>
<name>A0AAU7W939_9MICO</name>
<accession>A0AAU7W939</accession>
<evidence type="ECO:0000256" key="1">
    <source>
        <dbReference type="ARBA" id="ARBA00005417"/>
    </source>
</evidence>
<keyword evidence="4 7" id="KW-0067">ATP-binding</keyword>
<keyword evidence="5" id="KW-0029">Amino-acid transport</keyword>
<dbReference type="Pfam" id="PF00005">
    <property type="entry name" value="ABC_tran"/>
    <property type="match status" value="1"/>
</dbReference>
<dbReference type="Gene3D" id="3.40.50.300">
    <property type="entry name" value="P-loop containing nucleotide triphosphate hydrolases"/>
    <property type="match status" value="1"/>
</dbReference>
<dbReference type="CDD" id="cd03224">
    <property type="entry name" value="ABC_TM1139_LivF_branched"/>
    <property type="match status" value="1"/>
</dbReference>
<dbReference type="PANTHER" id="PTHR43820:SF4">
    <property type="entry name" value="HIGH-AFFINITY BRANCHED-CHAIN AMINO ACID TRANSPORT ATP-BINDING PROTEIN LIVF"/>
    <property type="match status" value="1"/>
</dbReference>
<proteinExistence type="inferred from homology"/>
<keyword evidence="2" id="KW-0813">Transport</keyword>
<dbReference type="GO" id="GO:0016887">
    <property type="term" value="F:ATP hydrolysis activity"/>
    <property type="evidence" value="ECO:0007669"/>
    <property type="project" value="InterPro"/>
</dbReference>
<dbReference type="InterPro" id="IPR052156">
    <property type="entry name" value="BCAA_Transport_ATP-bd_LivF"/>
</dbReference>
<dbReference type="GO" id="GO:0015658">
    <property type="term" value="F:branched-chain amino acid transmembrane transporter activity"/>
    <property type="evidence" value="ECO:0007669"/>
    <property type="project" value="TreeGrafter"/>
</dbReference>
<dbReference type="PANTHER" id="PTHR43820">
    <property type="entry name" value="HIGH-AFFINITY BRANCHED-CHAIN AMINO ACID TRANSPORT ATP-BINDING PROTEIN LIVF"/>
    <property type="match status" value="1"/>
</dbReference>
<evidence type="ECO:0000259" key="6">
    <source>
        <dbReference type="PROSITE" id="PS50893"/>
    </source>
</evidence>
<evidence type="ECO:0000256" key="4">
    <source>
        <dbReference type="ARBA" id="ARBA00022840"/>
    </source>
</evidence>
<dbReference type="SMART" id="SM00382">
    <property type="entry name" value="AAA"/>
    <property type="match status" value="1"/>
</dbReference>
<evidence type="ECO:0000256" key="5">
    <source>
        <dbReference type="ARBA" id="ARBA00022970"/>
    </source>
</evidence>
<dbReference type="GO" id="GO:0005524">
    <property type="term" value="F:ATP binding"/>
    <property type="evidence" value="ECO:0007669"/>
    <property type="project" value="UniProtKB-KW"/>
</dbReference>
<dbReference type="EMBL" id="CP158374">
    <property type="protein sequence ID" value="XBX82940.1"/>
    <property type="molecule type" value="Genomic_DNA"/>
</dbReference>
<evidence type="ECO:0000256" key="3">
    <source>
        <dbReference type="ARBA" id="ARBA00022741"/>
    </source>
</evidence>
<feature type="domain" description="ABC transporter" evidence="6">
    <location>
        <begin position="23"/>
        <end position="256"/>
    </location>
</feature>
<dbReference type="PROSITE" id="PS50893">
    <property type="entry name" value="ABC_TRANSPORTER_2"/>
    <property type="match status" value="1"/>
</dbReference>
<dbReference type="RefSeq" id="WP_350348956.1">
    <property type="nucleotide sequence ID" value="NZ_CP158374.1"/>
</dbReference>
<dbReference type="InterPro" id="IPR017871">
    <property type="entry name" value="ABC_transporter-like_CS"/>
</dbReference>
<dbReference type="GO" id="GO:0015807">
    <property type="term" value="P:L-amino acid transport"/>
    <property type="evidence" value="ECO:0007669"/>
    <property type="project" value="TreeGrafter"/>
</dbReference>
<dbReference type="AlphaFoldDB" id="A0AAU7W939"/>
<protein>
    <submittedName>
        <fullName evidence="7">ABC transporter ATP-binding protein</fullName>
    </submittedName>
</protein>
<dbReference type="SUPFAM" id="SSF52540">
    <property type="entry name" value="P-loop containing nucleoside triphosphate hydrolases"/>
    <property type="match status" value="1"/>
</dbReference>
<reference evidence="7" key="1">
    <citation type="submission" date="2024-05" db="EMBL/GenBank/DDBJ databases">
        <authorList>
            <person name="Yu L."/>
        </authorList>
    </citation>
    <scope>NUCLEOTIDE SEQUENCE</scope>
    <source>
        <strain evidence="7">G08B096</strain>
    </source>
</reference>
<sequence length="256" mass="26322">MSTRAEAGSHVRAAPAGTAGGTLAVDRLAAGYGGEPVLHEVSFEIAPGSIIALLGANGAGKTTLLRTVAGLVPVASGSVRLDDADLAGVRVEDRARRGLAQVPEGRSVVAELTVEENLLLGALHRHRGSARNAAVARILELFEPLARRRASAGHELSGGERQMLALGRALIAEPRVLMLDEPSLGLAPLVVAQLMGVLRDTAARTGLTVLLAEQNVTSALSIADRGIVLSLGRVVADAPAAELASDAALRHAYLGF</sequence>
<organism evidence="7">
    <name type="scientific">Agromyces sp. G08B096</name>
    <dbReference type="NCBI Taxonomy" id="3156399"/>
    <lineage>
        <taxon>Bacteria</taxon>
        <taxon>Bacillati</taxon>
        <taxon>Actinomycetota</taxon>
        <taxon>Actinomycetes</taxon>
        <taxon>Micrococcales</taxon>
        <taxon>Microbacteriaceae</taxon>
        <taxon>Agromyces</taxon>
    </lineage>
</organism>
<evidence type="ECO:0000256" key="2">
    <source>
        <dbReference type="ARBA" id="ARBA00022448"/>
    </source>
</evidence>
<dbReference type="InterPro" id="IPR003439">
    <property type="entry name" value="ABC_transporter-like_ATP-bd"/>
</dbReference>
<evidence type="ECO:0000313" key="7">
    <source>
        <dbReference type="EMBL" id="XBX82940.1"/>
    </source>
</evidence>
<dbReference type="InterPro" id="IPR003593">
    <property type="entry name" value="AAA+_ATPase"/>
</dbReference>
<gene>
    <name evidence="7" type="ORF">ABIQ69_03165</name>
</gene>
<dbReference type="PROSITE" id="PS00211">
    <property type="entry name" value="ABC_TRANSPORTER_1"/>
    <property type="match status" value="1"/>
</dbReference>
<keyword evidence="3" id="KW-0547">Nucleotide-binding</keyword>
<dbReference type="InterPro" id="IPR027417">
    <property type="entry name" value="P-loop_NTPase"/>
</dbReference>